<dbReference type="AlphaFoldDB" id="A0A151TJI8"/>
<dbReference type="Pfam" id="PF10693">
    <property type="entry name" value="DUF2499"/>
    <property type="match status" value="1"/>
</dbReference>
<keyword evidence="4" id="KW-1185">Reference proteome</keyword>
<accession>A0A151TJI8</accession>
<feature type="transmembrane region" description="Helical" evidence="1">
    <location>
        <begin position="33"/>
        <end position="52"/>
    </location>
</feature>
<dbReference type="PANTHER" id="PTHR33833">
    <property type="entry name" value="NUCLEOLAR-LIKE PROTEIN-RELATED"/>
    <property type="match status" value="1"/>
</dbReference>
<keyword evidence="1" id="KW-0812">Transmembrane</keyword>
<feature type="signal peptide" evidence="2">
    <location>
        <begin position="1"/>
        <end position="17"/>
    </location>
</feature>
<evidence type="ECO:0000313" key="3">
    <source>
        <dbReference type="EMBL" id="KYP67217.1"/>
    </source>
</evidence>
<keyword evidence="1" id="KW-1133">Transmembrane helix</keyword>
<evidence type="ECO:0000256" key="2">
    <source>
        <dbReference type="SAM" id="SignalP"/>
    </source>
</evidence>
<organism evidence="3 4">
    <name type="scientific">Cajanus cajan</name>
    <name type="common">Pigeon pea</name>
    <name type="synonym">Cajanus indicus</name>
    <dbReference type="NCBI Taxonomy" id="3821"/>
    <lineage>
        <taxon>Eukaryota</taxon>
        <taxon>Viridiplantae</taxon>
        <taxon>Streptophyta</taxon>
        <taxon>Embryophyta</taxon>
        <taxon>Tracheophyta</taxon>
        <taxon>Spermatophyta</taxon>
        <taxon>Magnoliopsida</taxon>
        <taxon>eudicotyledons</taxon>
        <taxon>Gunneridae</taxon>
        <taxon>Pentapetalae</taxon>
        <taxon>rosids</taxon>
        <taxon>fabids</taxon>
        <taxon>Fabales</taxon>
        <taxon>Fabaceae</taxon>
        <taxon>Papilionoideae</taxon>
        <taxon>50 kb inversion clade</taxon>
        <taxon>NPAAA clade</taxon>
        <taxon>indigoferoid/millettioid clade</taxon>
        <taxon>Phaseoleae</taxon>
        <taxon>Cajanus</taxon>
    </lineage>
</organism>
<dbReference type="InterPro" id="IPR019634">
    <property type="entry name" value="Uncharacterised_Ycf49"/>
</dbReference>
<evidence type="ECO:0000256" key="1">
    <source>
        <dbReference type="SAM" id="Phobius"/>
    </source>
</evidence>
<dbReference type="STRING" id="3821.A0A151TJI8"/>
<feature type="chain" id="PRO_5007589116" evidence="2">
    <location>
        <begin position="18"/>
        <end position="122"/>
    </location>
</feature>
<dbReference type="OMA" id="ACTWHYF"/>
<dbReference type="EMBL" id="CM003608">
    <property type="protein sequence ID" value="KYP67217.1"/>
    <property type="molecule type" value="Genomic_DNA"/>
</dbReference>
<feature type="transmembrane region" description="Helical" evidence="1">
    <location>
        <begin position="96"/>
        <end position="116"/>
    </location>
</feature>
<protein>
    <submittedName>
        <fullName evidence="3">Ycf49-like protein</fullName>
    </submittedName>
</protein>
<name>A0A151TJI8_CAJCA</name>
<feature type="transmembrane region" description="Helical" evidence="1">
    <location>
        <begin position="64"/>
        <end position="84"/>
    </location>
</feature>
<dbReference type="PANTHER" id="PTHR33833:SF3">
    <property type="entry name" value="YCF49-LIKE PROTEIN"/>
    <property type="match status" value="1"/>
</dbReference>
<dbReference type="Gramene" id="C.cajan_13136.t">
    <property type="protein sequence ID" value="C.cajan_13136.t"/>
    <property type="gene ID" value="C.cajan_13136"/>
</dbReference>
<gene>
    <name evidence="3" type="ORF">KK1_013541</name>
</gene>
<sequence>MGLGLFHFLNFVEPASCLQLHEPPNALSLPTWAIHVSSVAEWIIAMLLVWQYADKSGYTAWKGLSWGMVPLLGGAFCACTWHFFYNSESLEVLVALQAALTVIGNATMCIAAYRIYKSSQGS</sequence>
<dbReference type="Proteomes" id="UP000075243">
    <property type="component" value="Chromosome 6"/>
</dbReference>
<reference evidence="3 4" key="1">
    <citation type="journal article" date="2012" name="Nat. Biotechnol.">
        <title>Draft genome sequence of pigeonpea (Cajanus cajan), an orphan legume crop of resource-poor farmers.</title>
        <authorList>
            <person name="Varshney R.K."/>
            <person name="Chen W."/>
            <person name="Li Y."/>
            <person name="Bharti A.K."/>
            <person name="Saxena R.K."/>
            <person name="Schlueter J.A."/>
            <person name="Donoghue M.T."/>
            <person name="Azam S."/>
            <person name="Fan G."/>
            <person name="Whaley A.M."/>
            <person name="Farmer A.D."/>
            <person name="Sheridan J."/>
            <person name="Iwata A."/>
            <person name="Tuteja R."/>
            <person name="Penmetsa R.V."/>
            <person name="Wu W."/>
            <person name="Upadhyaya H.D."/>
            <person name="Yang S.P."/>
            <person name="Shah T."/>
            <person name="Saxena K.B."/>
            <person name="Michael T."/>
            <person name="McCombie W.R."/>
            <person name="Yang B."/>
            <person name="Zhang G."/>
            <person name="Yang H."/>
            <person name="Wang J."/>
            <person name="Spillane C."/>
            <person name="Cook D.R."/>
            <person name="May G.D."/>
            <person name="Xu X."/>
            <person name="Jackson S.A."/>
        </authorList>
    </citation>
    <scope>NUCLEOTIDE SEQUENCE [LARGE SCALE GENOMIC DNA]</scope>
    <source>
        <strain evidence="4">cv. Asha</strain>
    </source>
</reference>
<evidence type="ECO:0000313" key="4">
    <source>
        <dbReference type="Proteomes" id="UP000075243"/>
    </source>
</evidence>
<keyword evidence="1" id="KW-0472">Membrane</keyword>
<keyword evidence="2" id="KW-0732">Signal</keyword>
<proteinExistence type="predicted"/>